<evidence type="ECO:0000256" key="1">
    <source>
        <dbReference type="ARBA" id="ARBA00003531"/>
    </source>
</evidence>
<evidence type="ECO:0000256" key="5">
    <source>
        <dbReference type="ARBA" id="ARBA00048594"/>
    </source>
</evidence>
<comment type="function">
    <text evidence="1">Essential for recycling GMP and indirectly, cGMP.</text>
</comment>
<dbReference type="InterPro" id="IPR020590">
    <property type="entry name" value="Guanylate_kinase_CS"/>
</dbReference>
<evidence type="ECO:0000256" key="4">
    <source>
        <dbReference type="ARBA" id="ARBA00022777"/>
    </source>
</evidence>
<reference evidence="7 8" key="1">
    <citation type="journal article" date="2019" name="Int. J. Syst. Evol. Microbiol.">
        <title>The Global Catalogue of Microorganisms (GCM) 10K type strain sequencing project: providing services to taxonomists for standard genome sequencing and annotation.</title>
        <authorList>
            <consortium name="The Broad Institute Genomics Platform"/>
            <consortium name="The Broad Institute Genome Sequencing Center for Infectious Disease"/>
            <person name="Wu L."/>
            <person name="Ma J."/>
        </authorList>
    </citation>
    <scope>NUCLEOTIDE SEQUENCE [LARGE SCALE GENOMIC DNA]</scope>
    <source>
        <strain evidence="7 8">JCM 12774</strain>
    </source>
</reference>
<dbReference type="PROSITE" id="PS50052">
    <property type="entry name" value="GUANYLATE_KINASE_2"/>
    <property type="match status" value="1"/>
</dbReference>
<protein>
    <submittedName>
        <fullName evidence="7">Guanylate kinase</fullName>
    </submittedName>
</protein>
<gene>
    <name evidence="7" type="primary">gmk_1</name>
    <name evidence="7" type="ORF">GCM10008933_38370</name>
</gene>
<accession>A0ABN0YPY2</accession>
<keyword evidence="4 7" id="KW-0418">Kinase</keyword>
<comment type="caution">
    <text evidence="7">The sequence shown here is derived from an EMBL/GenBank/DDBJ whole genome shotgun (WGS) entry which is preliminary data.</text>
</comment>
<dbReference type="Gene3D" id="3.40.50.300">
    <property type="entry name" value="P-loop containing nucleotide triphosphate hydrolases"/>
    <property type="match status" value="1"/>
</dbReference>
<evidence type="ECO:0000313" key="8">
    <source>
        <dbReference type="Proteomes" id="UP001500340"/>
    </source>
</evidence>
<evidence type="ECO:0000313" key="7">
    <source>
        <dbReference type="EMBL" id="GAA0404305.1"/>
    </source>
</evidence>
<evidence type="ECO:0000256" key="3">
    <source>
        <dbReference type="ARBA" id="ARBA00022679"/>
    </source>
</evidence>
<dbReference type="PANTHER" id="PTHR23117:SF13">
    <property type="entry name" value="GUANYLATE KINASE"/>
    <property type="match status" value="1"/>
</dbReference>
<organism evidence="7 8">
    <name type="scientific">Paenibacillus motobuensis</name>
    <dbReference type="NCBI Taxonomy" id="295324"/>
    <lineage>
        <taxon>Bacteria</taxon>
        <taxon>Bacillati</taxon>
        <taxon>Bacillota</taxon>
        <taxon>Bacilli</taxon>
        <taxon>Bacillales</taxon>
        <taxon>Paenibacillaceae</taxon>
        <taxon>Paenibacillus</taxon>
    </lineage>
</organism>
<sequence>MSILLVVLQGPSASGKSTIQSKLGLPRVVTWTSRLPREGEIDGVDYFFRTKEEMQRLYEQGQMIEMTRYHGNFYGTPIQLLEDIFHKSERRSVILDEAGAKKIKQFFNDKILIIGVKAERHECAQRLEARGHSTSDINARLETFEVEIDALSHCDLVLNNTYWNREKIDQIVQYLKEGLEKQHGTL</sequence>
<evidence type="ECO:0000256" key="2">
    <source>
        <dbReference type="ARBA" id="ARBA00005790"/>
    </source>
</evidence>
<dbReference type="InterPro" id="IPR008144">
    <property type="entry name" value="Guanylate_kin-like_dom"/>
</dbReference>
<keyword evidence="8" id="KW-1185">Reference proteome</keyword>
<dbReference type="SMART" id="SM00072">
    <property type="entry name" value="GuKc"/>
    <property type="match status" value="1"/>
</dbReference>
<dbReference type="Pfam" id="PF00625">
    <property type="entry name" value="Guanylate_kin"/>
    <property type="match status" value="1"/>
</dbReference>
<dbReference type="GO" id="GO:0016301">
    <property type="term" value="F:kinase activity"/>
    <property type="evidence" value="ECO:0007669"/>
    <property type="project" value="UniProtKB-KW"/>
</dbReference>
<dbReference type="RefSeq" id="WP_343863871.1">
    <property type="nucleotide sequence ID" value="NZ_BAAACX010000017.1"/>
</dbReference>
<dbReference type="CDD" id="cd00071">
    <property type="entry name" value="GMPK"/>
    <property type="match status" value="1"/>
</dbReference>
<dbReference type="InterPro" id="IPR008145">
    <property type="entry name" value="GK/Ca_channel_bsu"/>
</dbReference>
<dbReference type="SUPFAM" id="SSF52540">
    <property type="entry name" value="P-loop containing nucleoside triphosphate hydrolases"/>
    <property type="match status" value="1"/>
</dbReference>
<dbReference type="PANTHER" id="PTHR23117">
    <property type="entry name" value="GUANYLATE KINASE-RELATED"/>
    <property type="match status" value="1"/>
</dbReference>
<name>A0ABN0YPY2_9BACL</name>
<dbReference type="EMBL" id="BAAACX010000017">
    <property type="protein sequence ID" value="GAA0404305.1"/>
    <property type="molecule type" value="Genomic_DNA"/>
</dbReference>
<feature type="domain" description="Guanylate kinase-like" evidence="6">
    <location>
        <begin position="3"/>
        <end position="180"/>
    </location>
</feature>
<proteinExistence type="inferred from homology"/>
<dbReference type="PROSITE" id="PS00856">
    <property type="entry name" value="GUANYLATE_KINASE_1"/>
    <property type="match status" value="1"/>
</dbReference>
<dbReference type="InterPro" id="IPR027417">
    <property type="entry name" value="P-loop_NTPase"/>
</dbReference>
<comment type="similarity">
    <text evidence="2">Belongs to the guanylate kinase family.</text>
</comment>
<keyword evidence="3" id="KW-0808">Transferase</keyword>
<evidence type="ECO:0000259" key="6">
    <source>
        <dbReference type="PROSITE" id="PS50052"/>
    </source>
</evidence>
<comment type="catalytic activity">
    <reaction evidence="5">
        <text>GMP + ATP = GDP + ADP</text>
        <dbReference type="Rhea" id="RHEA:20780"/>
        <dbReference type="ChEBI" id="CHEBI:30616"/>
        <dbReference type="ChEBI" id="CHEBI:58115"/>
        <dbReference type="ChEBI" id="CHEBI:58189"/>
        <dbReference type="ChEBI" id="CHEBI:456216"/>
        <dbReference type="EC" id="2.7.4.8"/>
    </reaction>
</comment>
<dbReference type="Proteomes" id="UP001500340">
    <property type="component" value="Unassembled WGS sequence"/>
</dbReference>